<comment type="caution">
    <text evidence="4">The sequence shown here is derived from an EMBL/GenBank/DDBJ whole genome shotgun (WGS) entry which is preliminary data.</text>
</comment>
<evidence type="ECO:0000313" key="5">
    <source>
        <dbReference type="Proteomes" id="UP000708208"/>
    </source>
</evidence>
<evidence type="ECO:0000256" key="2">
    <source>
        <dbReference type="SAM" id="MobiDB-lite"/>
    </source>
</evidence>
<dbReference type="PANTHER" id="PTHR16557:SF2">
    <property type="entry name" value="NUCLEIC ACID DIOXYGENASE ALKBH1"/>
    <property type="match status" value="1"/>
</dbReference>
<protein>
    <recommendedName>
        <fullName evidence="3">Alpha-ketoglutarate-dependent dioxygenase AlkB-like domain-containing protein</fullName>
    </recommendedName>
</protein>
<reference evidence="4" key="1">
    <citation type="submission" date="2021-06" db="EMBL/GenBank/DDBJ databases">
        <authorList>
            <person name="Hodson N. C."/>
            <person name="Mongue J. A."/>
            <person name="Jaron S. K."/>
        </authorList>
    </citation>
    <scope>NUCLEOTIDE SEQUENCE</scope>
</reference>
<dbReference type="OrthoDB" id="6614653at2759"/>
<keyword evidence="1" id="KW-0408">Iron</keyword>
<dbReference type="InterPro" id="IPR027450">
    <property type="entry name" value="AlkB-like"/>
</dbReference>
<feature type="binding site" evidence="1">
    <location>
        <position position="233"/>
    </location>
    <ligand>
        <name>Fe cation</name>
        <dbReference type="ChEBI" id="CHEBI:24875"/>
        <note>catalytic</note>
    </ligand>
</feature>
<dbReference type="AlphaFoldDB" id="A0A8J2K3R0"/>
<name>A0A8J2K3R0_9HEXA</name>
<sequence length="436" mass="49563">LACCGLVEELWISSERSFMSHCILEIFEPERAEEFLAKKLATRKKCPFETTSNDDINFRNSSSSNNNNTTNVTNSQEANETHKKCFQLFGLTDPSTWEVYEFSYPEGLVFIKNPFTSEGQRYWIAKCLSDYPKDPHVTNMENLRRRHPETAKDTPALSPENDREQFYKELRWITFGYHHDWDTKVYTEDNQCEFPPDLAELTKYLSLVLGYEGFNAEAAIANYYHLDSTLSGHVDKSEKNQFAPLFSLSFGQTALFLIGGETKEETPLGVYLKSGDIAVMAGPSRLSYHGVPKILPCETQPWNFTGSKNDCTSTTEKVPDTSNLPKKIKLDEASSNTKICSLCEFIQYSKFKKSSMDVSSVMNRWSDFHGSYIAKSRINLNVRQVLLPGQKSLNDEIDVDLEGKVAADPSQGFSELLLLTPRMNKNGYAVYTDQRI</sequence>
<dbReference type="PANTHER" id="PTHR16557">
    <property type="entry name" value="ALKYLATED DNA REPAIR PROTEIN ALKB-RELATED"/>
    <property type="match status" value="1"/>
</dbReference>
<evidence type="ECO:0000313" key="4">
    <source>
        <dbReference type="EMBL" id="CAG7731592.1"/>
    </source>
</evidence>
<accession>A0A8J2K3R0</accession>
<evidence type="ECO:0000256" key="1">
    <source>
        <dbReference type="PIRSR" id="PIRSR604574-2"/>
    </source>
</evidence>
<dbReference type="GO" id="GO:0005634">
    <property type="term" value="C:nucleus"/>
    <property type="evidence" value="ECO:0007669"/>
    <property type="project" value="TreeGrafter"/>
</dbReference>
<feature type="domain" description="Alpha-ketoglutarate-dependent dioxygenase AlkB-like" evidence="3">
    <location>
        <begin position="107"/>
        <end position="323"/>
    </location>
</feature>
<dbReference type="InterPro" id="IPR004574">
    <property type="entry name" value="Alkb"/>
</dbReference>
<dbReference type="GO" id="GO:0008198">
    <property type="term" value="F:ferrous iron binding"/>
    <property type="evidence" value="ECO:0007669"/>
    <property type="project" value="TreeGrafter"/>
</dbReference>
<dbReference type="Pfam" id="PF13532">
    <property type="entry name" value="2OG-FeII_Oxy_2"/>
    <property type="match status" value="1"/>
</dbReference>
<dbReference type="EMBL" id="CAJVCH010215692">
    <property type="protein sequence ID" value="CAG7731592.1"/>
    <property type="molecule type" value="Genomic_DNA"/>
</dbReference>
<feature type="non-terminal residue" evidence="4">
    <location>
        <position position="1"/>
    </location>
</feature>
<feature type="binding site" evidence="1">
    <location>
        <position position="289"/>
    </location>
    <ligand>
        <name>Fe cation</name>
        <dbReference type="ChEBI" id="CHEBI:24875"/>
        <note>catalytic</note>
    </ligand>
</feature>
<dbReference type="GO" id="GO:0005737">
    <property type="term" value="C:cytoplasm"/>
    <property type="evidence" value="ECO:0007669"/>
    <property type="project" value="TreeGrafter"/>
</dbReference>
<feature type="region of interest" description="Disordered" evidence="2">
    <location>
        <begin position="57"/>
        <end position="77"/>
    </location>
</feature>
<feature type="binding site" evidence="1">
    <location>
        <position position="235"/>
    </location>
    <ligand>
        <name>Fe cation</name>
        <dbReference type="ChEBI" id="CHEBI:24875"/>
        <note>catalytic</note>
    </ligand>
</feature>
<organism evidence="4 5">
    <name type="scientific">Allacma fusca</name>
    <dbReference type="NCBI Taxonomy" id="39272"/>
    <lineage>
        <taxon>Eukaryota</taxon>
        <taxon>Metazoa</taxon>
        <taxon>Ecdysozoa</taxon>
        <taxon>Arthropoda</taxon>
        <taxon>Hexapoda</taxon>
        <taxon>Collembola</taxon>
        <taxon>Symphypleona</taxon>
        <taxon>Sminthuridae</taxon>
        <taxon>Allacma</taxon>
    </lineage>
</organism>
<gene>
    <name evidence="4" type="ORF">AFUS01_LOCUS20170</name>
</gene>
<keyword evidence="5" id="KW-1185">Reference proteome</keyword>
<keyword evidence="1" id="KW-0479">Metal-binding</keyword>
<comment type="cofactor">
    <cofactor evidence="1">
        <name>Fe(2+)</name>
        <dbReference type="ChEBI" id="CHEBI:29033"/>
    </cofactor>
    <text evidence="1">Binds 1 Fe(2+) ion per subunit.</text>
</comment>
<dbReference type="GO" id="GO:0035516">
    <property type="term" value="F:broad specificity oxidative DNA demethylase activity"/>
    <property type="evidence" value="ECO:0007669"/>
    <property type="project" value="TreeGrafter"/>
</dbReference>
<feature type="compositionally biased region" description="Low complexity" evidence="2">
    <location>
        <begin position="60"/>
        <end position="75"/>
    </location>
</feature>
<dbReference type="GO" id="GO:0035515">
    <property type="term" value="F:oxidative RNA demethylase activity"/>
    <property type="evidence" value="ECO:0007669"/>
    <property type="project" value="TreeGrafter"/>
</dbReference>
<dbReference type="Proteomes" id="UP000708208">
    <property type="component" value="Unassembled WGS sequence"/>
</dbReference>
<evidence type="ECO:0000259" key="3">
    <source>
        <dbReference type="Pfam" id="PF13532"/>
    </source>
</evidence>
<dbReference type="GO" id="GO:0035513">
    <property type="term" value="P:oxidative RNA demethylation"/>
    <property type="evidence" value="ECO:0007669"/>
    <property type="project" value="TreeGrafter"/>
</dbReference>
<proteinExistence type="predicted"/>